<proteinExistence type="predicted"/>
<name>A0A7W9D5E3_9HYPH</name>
<evidence type="ECO:0000313" key="2">
    <source>
        <dbReference type="Proteomes" id="UP000549882"/>
    </source>
</evidence>
<evidence type="ECO:0000313" key="1">
    <source>
        <dbReference type="EMBL" id="MBB5577881.1"/>
    </source>
</evidence>
<protein>
    <submittedName>
        <fullName evidence="1">Uncharacterized protein</fullName>
    </submittedName>
</protein>
<gene>
    <name evidence="1" type="ORF">GGD50_006537</name>
</gene>
<organism evidence="1 2">
    <name type="scientific">Rhizobium paranaense</name>
    <dbReference type="NCBI Taxonomy" id="1650438"/>
    <lineage>
        <taxon>Bacteria</taxon>
        <taxon>Pseudomonadati</taxon>
        <taxon>Pseudomonadota</taxon>
        <taxon>Alphaproteobacteria</taxon>
        <taxon>Hyphomicrobiales</taxon>
        <taxon>Rhizobiaceae</taxon>
        <taxon>Rhizobium/Agrobacterium group</taxon>
        <taxon>Rhizobium</taxon>
    </lineage>
</organism>
<comment type="caution">
    <text evidence="1">The sequence shown here is derived from an EMBL/GenBank/DDBJ whole genome shotgun (WGS) entry which is preliminary data.</text>
</comment>
<dbReference type="EMBL" id="JACHBI010000028">
    <property type="protein sequence ID" value="MBB5577881.1"/>
    <property type="molecule type" value="Genomic_DNA"/>
</dbReference>
<reference evidence="1 2" key="1">
    <citation type="submission" date="2020-08" db="EMBL/GenBank/DDBJ databases">
        <title>Genomic Encyclopedia of Type Strains, Phase IV (KMG-V): Genome sequencing to study the core and pangenomes of soil and plant-associated prokaryotes.</title>
        <authorList>
            <person name="Whitman W."/>
        </authorList>
    </citation>
    <scope>NUCLEOTIDE SEQUENCE [LARGE SCALE GENOMIC DNA]</scope>
    <source>
        <strain evidence="1 2">SEMIA 4064</strain>
    </source>
</reference>
<accession>A0A7W9D5E3</accession>
<keyword evidence="2" id="KW-1185">Reference proteome</keyword>
<dbReference type="AlphaFoldDB" id="A0A7W9D5E3"/>
<sequence length="50" mass="5740">MSAALRRCQMNEKLKDTSDLPPLFNSMSELNAFGRVVIVIRNWLANTNSW</sequence>
<dbReference type="Proteomes" id="UP000549882">
    <property type="component" value="Unassembled WGS sequence"/>
</dbReference>